<accession>A0AC58SMU2</accession>
<gene>
    <name evidence="2" type="primary">LOC142169008</name>
</gene>
<dbReference type="RefSeq" id="XP_075086301.1">
    <property type="nucleotide sequence ID" value="XM_075230200.1"/>
</dbReference>
<reference evidence="1" key="1">
    <citation type="journal article" date="2014" name="Nat. Commun.">
        <title>The tobacco genome sequence and its comparison with those of tomato and potato.</title>
        <authorList>
            <person name="Sierro N."/>
            <person name="Battey J.N."/>
            <person name="Ouadi S."/>
            <person name="Bakaher N."/>
            <person name="Bovet L."/>
            <person name="Willig A."/>
            <person name="Goepfert S."/>
            <person name="Peitsch M.C."/>
            <person name="Ivanov N.V."/>
        </authorList>
    </citation>
    <scope>NUCLEOTIDE SEQUENCE [LARGE SCALE GENOMIC DNA]</scope>
</reference>
<organism evidence="1 2">
    <name type="scientific">Nicotiana tabacum</name>
    <name type="common">Common tobacco</name>
    <dbReference type="NCBI Taxonomy" id="4097"/>
    <lineage>
        <taxon>Eukaryota</taxon>
        <taxon>Viridiplantae</taxon>
        <taxon>Streptophyta</taxon>
        <taxon>Embryophyta</taxon>
        <taxon>Tracheophyta</taxon>
        <taxon>Spermatophyta</taxon>
        <taxon>Magnoliopsida</taxon>
        <taxon>eudicotyledons</taxon>
        <taxon>Gunneridae</taxon>
        <taxon>Pentapetalae</taxon>
        <taxon>asterids</taxon>
        <taxon>lamiids</taxon>
        <taxon>Solanales</taxon>
        <taxon>Solanaceae</taxon>
        <taxon>Nicotianoideae</taxon>
        <taxon>Nicotianeae</taxon>
        <taxon>Nicotiana</taxon>
    </lineage>
</organism>
<sequence>MSAYTIHLISRLNPLKYIFQKLMPNGKLAKWQILLSKFNIVYITQKAIKGKALADHLAENPVDGDYELFTKYFPYEEVLFAGEDIAESYPGWRIFFDGAANFKGVEIVAVLISKSGQHYPTSAKIRFPCTNNMAEYEVCILGIRMAIDMKIKELLVIGDSNLLIHQVQGEWSTNLLKELCKKFAKIEFKHVPRIQNEFADALATLSSMIMHPDKNYIDPIEVEIKDKQSYCFAMNEEPDGKPWYHDIKKFFKTQEYLENATNGEKGALGRLYP</sequence>
<name>A0AC58SMU2_TOBAC</name>
<protein>
    <submittedName>
        <fullName evidence="2">Uncharacterized protein LOC142169008</fullName>
    </submittedName>
</protein>
<reference evidence="2" key="2">
    <citation type="submission" date="2025-08" db="UniProtKB">
        <authorList>
            <consortium name="RefSeq"/>
        </authorList>
    </citation>
    <scope>IDENTIFICATION</scope>
    <source>
        <tissue evidence="2">Leaf</tissue>
    </source>
</reference>
<evidence type="ECO:0000313" key="2">
    <source>
        <dbReference type="RefSeq" id="XP_075086301.1"/>
    </source>
</evidence>
<keyword evidence="1" id="KW-1185">Reference proteome</keyword>
<proteinExistence type="predicted"/>
<dbReference type="Proteomes" id="UP000790787">
    <property type="component" value="Chromosome 14"/>
</dbReference>
<evidence type="ECO:0000313" key="1">
    <source>
        <dbReference type="Proteomes" id="UP000790787"/>
    </source>
</evidence>